<dbReference type="PANTHER" id="PTHR37069">
    <property type="entry name" value="DDE_TNP_1_7 DOMAIN-CONTAINING PROTEIN"/>
    <property type="match status" value="1"/>
</dbReference>
<dbReference type="OrthoDB" id="128905at2759"/>
<accession>A0A2P4YVV1</accession>
<evidence type="ECO:0000313" key="2">
    <source>
        <dbReference type="EMBL" id="POM81876.1"/>
    </source>
</evidence>
<gene>
    <name evidence="2" type="ORF">PHPALM_92</name>
</gene>
<evidence type="ECO:0000256" key="1">
    <source>
        <dbReference type="SAM" id="MobiDB-lite"/>
    </source>
</evidence>
<evidence type="ECO:0000313" key="3">
    <source>
        <dbReference type="Proteomes" id="UP000237271"/>
    </source>
</evidence>
<keyword evidence="3" id="KW-1185">Reference proteome</keyword>
<dbReference type="EMBL" id="NCKW01000006">
    <property type="protein sequence ID" value="POM81876.1"/>
    <property type="molecule type" value="Genomic_DNA"/>
</dbReference>
<reference evidence="2 3" key="1">
    <citation type="journal article" date="2017" name="Genome Biol. Evol.">
        <title>Phytophthora megakarya and P. palmivora, closely related causal agents of cacao black pod rot, underwent increases in genome sizes and gene numbers by different mechanisms.</title>
        <authorList>
            <person name="Ali S.S."/>
            <person name="Shao J."/>
            <person name="Lary D.J."/>
            <person name="Kronmiller B."/>
            <person name="Shen D."/>
            <person name="Strem M.D."/>
            <person name="Amoako-Attah I."/>
            <person name="Akrofi A.Y."/>
            <person name="Begoude B.A."/>
            <person name="Ten Hoopen G.M."/>
            <person name="Coulibaly K."/>
            <person name="Kebe B.I."/>
            <person name="Melnick R.L."/>
            <person name="Guiltinan M.J."/>
            <person name="Tyler B.M."/>
            <person name="Meinhardt L.W."/>
            <person name="Bailey B.A."/>
        </authorList>
    </citation>
    <scope>NUCLEOTIDE SEQUENCE [LARGE SCALE GENOMIC DNA]</scope>
    <source>
        <strain evidence="3">sbr112.9</strain>
    </source>
</reference>
<organism evidence="2 3">
    <name type="scientific">Phytophthora palmivora</name>
    <dbReference type="NCBI Taxonomy" id="4796"/>
    <lineage>
        <taxon>Eukaryota</taxon>
        <taxon>Sar</taxon>
        <taxon>Stramenopiles</taxon>
        <taxon>Oomycota</taxon>
        <taxon>Peronosporomycetes</taxon>
        <taxon>Peronosporales</taxon>
        <taxon>Peronosporaceae</taxon>
        <taxon>Phytophthora</taxon>
    </lineage>
</organism>
<dbReference type="Proteomes" id="UP000237271">
    <property type="component" value="Unassembled WGS sequence"/>
</dbReference>
<proteinExistence type="predicted"/>
<dbReference type="PANTHER" id="PTHR37069:SF2">
    <property type="entry name" value="PIGGYBAC TRANSPOSABLE ELEMENT-DERIVED PROTEIN DOMAIN-CONTAINING PROTEIN"/>
    <property type="match status" value="1"/>
</dbReference>
<name>A0A2P4YVV1_9STRA</name>
<sequence length="230" mass="26113">MNVALVRERALHTMNRPGETFKRLWRGLTAVGWKARMPTGLSVDYKYIKPGVTGQLDVTKKGVDFFVEPTPIQDNTELPILEATEFSIPEPTEYVHRSCIREGEVEQKNEIKLNEDDPVRLFDSEAFLEALRCEIWFDVTAPDDINKSSDGESENVMADSNMVDDDGVESDYENVTLSDSEDEVEPTFRATKDEMRELTSSGWKVYGADHSGNLVLYRICQMTPLLFCIC</sequence>
<feature type="region of interest" description="Disordered" evidence="1">
    <location>
        <begin position="147"/>
        <end position="167"/>
    </location>
</feature>
<protein>
    <submittedName>
        <fullName evidence="2">Uncharacterized protein</fullName>
    </submittedName>
</protein>
<comment type="caution">
    <text evidence="2">The sequence shown here is derived from an EMBL/GenBank/DDBJ whole genome shotgun (WGS) entry which is preliminary data.</text>
</comment>
<dbReference type="AlphaFoldDB" id="A0A2P4YVV1"/>